<dbReference type="Pfam" id="PF00196">
    <property type="entry name" value="GerE"/>
    <property type="match status" value="1"/>
</dbReference>
<dbReference type="GO" id="GO:0003677">
    <property type="term" value="F:DNA binding"/>
    <property type="evidence" value="ECO:0007669"/>
    <property type="project" value="UniProtKB-KW"/>
</dbReference>
<dbReference type="EMBL" id="NIOF01000009">
    <property type="protein sequence ID" value="OWQ87532.1"/>
    <property type="molecule type" value="Genomic_DNA"/>
</dbReference>
<reference evidence="5 6" key="1">
    <citation type="journal article" date="2008" name="Int. J. Syst. Evol. Microbiol.">
        <title>Description of Roseateles aquatilis sp. nov. and Roseateles terrae sp. nov., in the class Betaproteobacteria, and emended description of the genus Roseateles.</title>
        <authorList>
            <person name="Gomila M."/>
            <person name="Bowien B."/>
            <person name="Falsen E."/>
            <person name="Moore E.R."/>
            <person name="Lalucat J."/>
        </authorList>
    </citation>
    <scope>NUCLEOTIDE SEQUENCE [LARGE SCALE GENOMIC DNA]</scope>
    <source>
        <strain evidence="5 6">CCUG 48205</strain>
    </source>
</reference>
<organism evidence="5 6">
    <name type="scientific">Roseateles aquatilis</name>
    <dbReference type="NCBI Taxonomy" id="431061"/>
    <lineage>
        <taxon>Bacteria</taxon>
        <taxon>Pseudomonadati</taxon>
        <taxon>Pseudomonadota</taxon>
        <taxon>Betaproteobacteria</taxon>
        <taxon>Burkholderiales</taxon>
        <taxon>Sphaerotilaceae</taxon>
        <taxon>Roseateles</taxon>
    </lineage>
</organism>
<feature type="domain" description="HTH luxR-type" evidence="4">
    <location>
        <begin position="135"/>
        <end position="200"/>
    </location>
</feature>
<dbReference type="PANTHER" id="PTHR44688">
    <property type="entry name" value="DNA-BINDING TRANSCRIPTIONAL ACTIVATOR DEVR_DOSR"/>
    <property type="match status" value="1"/>
</dbReference>
<keyword evidence="3" id="KW-0804">Transcription</keyword>
<evidence type="ECO:0000256" key="1">
    <source>
        <dbReference type="ARBA" id="ARBA00023015"/>
    </source>
</evidence>
<evidence type="ECO:0000313" key="6">
    <source>
        <dbReference type="Proteomes" id="UP000197468"/>
    </source>
</evidence>
<dbReference type="OrthoDB" id="9129394at2"/>
<comment type="caution">
    <text evidence="5">The sequence shown here is derived from an EMBL/GenBank/DDBJ whole genome shotgun (WGS) entry which is preliminary data.</text>
</comment>
<accession>A0A246J502</accession>
<dbReference type="PROSITE" id="PS00622">
    <property type="entry name" value="HTH_LUXR_1"/>
    <property type="match status" value="1"/>
</dbReference>
<keyword evidence="1" id="KW-0805">Transcription regulation</keyword>
<evidence type="ECO:0000259" key="4">
    <source>
        <dbReference type="PROSITE" id="PS50043"/>
    </source>
</evidence>
<dbReference type="Gene3D" id="3.40.50.2300">
    <property type="match status" value="1"/>
</dbReference>
<dbReference type="SUPFAM" id="SSF46894">
    <property type="entry name" value="C-terminal effector domain of the bipartite response regulators"/>
    <property type="match status" value="1"/>
</dbReference>
<proteinExistence type="predicted"/>
<dbReference type="CDD" id="cd06170">
    <property type="entry name" value="LuxR_C_like"/>
    <property type="match status" value="1"/>
</dbReference>
<dbReference type="AlphaFoldDB" id="A0A246J502"/>
<dbReference type="InterPro" id="IPR000792">
    <property type="entry name" value="Tscrpt_reg_LuxR_C"/>
</dbReference>
<dbReference type="Proteomes" id="UP000197468">
    <property type="component" value="Unassembled WGS sequence"/>
</dbReference>
<dbReference type="PROSITE" id="PS50043">
    <property type="entry name" value="HTH_LUXR_2"/>
    <property type="match status" value="1"/>
</dbReference>
<evidence type="ECO:0000256" key="2">
    <source>
        <dbReference type="ARBA" id="ARBA00023125"/>
    </source>
</evidence>
<evidence type="ECO:0000313" key="5">
    <source>
        <dbReference type="EMBL" id="OWQ87532.1"/>
    </source>
</evidence>
<evidence type="ECO:0000256" key="3">
    <source>
        <dbReference type="ARBA" id="ARBA00023163"/>
    </source>
</evidence>
<sequence>MTLEIPSRVTVLVRHDEPLLAKGIVAALRAHADFGLIEDAGWVDLAAIDVLVTDWRTGLRLASGGGAGSCAPSPRTRVLIVASQAREHAVDAVLRQGVLGLVLASCPVQELVEAVSALADGRPYVCADVARRMAAHCAGEPLTAREDDVLRLLARGLCNKTIARELGIAVGTVKSHVKAILSKLDASSRTEAASIAAEKGLVDVPEFRSRRASWMPPASEGFLPTRGAVHAMAA</sequence>
<name>A0A246J502_9BURK</name>
<dbReference type="PRINTS" id="PR00038">
    <property type="entry name" value="HTHLUXR"/>
</dbReference>
<keyword evidence="6" id="KW-1185">Reference proteome</keyword>
<dbReference type="RefSeq" id="WP_088386314.1">
    <property type="nucleotide sequence ID" value="NZ_NIOF01000009.1"/>
</dbReference>
<keyword evidence="2" id="KW-0238">DNA-binding</keyword>
<gene>
    <name evidence="5" type="ORF">CDN99_18195</name>
</gene>
<dbReference type="GO" id="GO:0006355">
    <property type="term" value="P:regulation of DNA-templated transcription"/>
    <property type="evidence" value="ECO:0007669"/>
    <property type="project" value="InterPro"/>
</dbReference>
<dbReference type="SMART" id="SM00421">
    <property type="entry name" value="HTH_LUXR"/>
    <property type="match status" value="1"/>
</dbReference>
<dbReference type="InterPro" id="IPR016032">
    <property type="entry name" value="Sig_transdc_resp-reg_C-effctor"/>
</dbReference>
<dbReference type="PANTHER" id="PTHR44688:SF16">
    <property type="entry name" value="DNA-BINDING TRANSCRIPTIONAL ACTIVATOR DEVR_DOSR"/>
    <property type="match status" value="1"/>
</dbReference>
<protein>
    <recommendedName>
        <fullName evidence="4">HTH luxR-type domain-containing protein</fullName>
    </recommendedName>
</protein>